<feature type="transmembrane region" description="Helical" evidence="1">
    <location>
        <begin position="71"/>
        <end position="93"/>
    </location>
</feature>
<dbReference type="RefSeq" id="WP_106718791.1">
    <property type="nucleotide sequence ID" value="NZ_JACHXT010000005.1"/>
</dbReference>
<comment type="caution">
    <text evidence="2">The sequence shown here is derived from an EMBL/GenBank/DDBJ whole genome shotgun (WGS) entry which is preliminary data.</text>
</comment>
<organism evidence="2 3">
    <name type="scientific">Phyllobacterium endophyticum</name>
    <dbReference type="NCBI Taxonomy" id="1149773"/>
    <lineage>
        <taxon>Bacteria</taxon>
        <taxon>Pseudomonadati</taxon>
        <taxon>Pseudomonadota</taxon>
        <taxon>Alphaproteobacteria</taxon>
        <taxon>Hyphomicrobiales</taxon>
        <taxon>Phyllobacteriaceae</taxon>
        <taxon>Phyllobacterium</taxon>
    </lineage>
</organism>
<keyword evidence="1" id="KW-1133">Transmembrane helix</keyword>
<evidence type="ECO:0000256" key="1">
    <source>
        <dbReference type="SAM" id="Phobius"/>
    </source>
</evidence>
<evidence type="ECO:0000313" key="2">
    <source>
        <dbReference type="EMBL" id="PSH55536.1"/>
    </source>
</evidence>
<dbReference type="EMBL" id="PGGN01000005">
    <property type="protein sequence ID" value="PSH55536.1"/>
    <property type="molecule type" value="Genomic_DNA"/>
</dbReference>
<keyword evidence="3" id="KW-1185">Reference proteome</keyword>
<keyword evidence="1" id="KW-0812">Transmembrane</keyword>
<dbReference type="Pfam" id="PF09955">
    <property type="entry name" value="DUF2189"/>
    <property type="match status" value="1"/>
</dbReference>
<protein>
    <recommendedName>
        <fullName evidence="4">DUF2189 domain-containing protein</fullName>
    </recommendedName>
</protein>
<dbReference type="AlphaFoldDB" id="A0A2P7AMT4"/>
<feature type="transmembrane region" description="Helical" evidence="1">
    <location>
        <begin position="222"/>
        <end position="250"/>
    </location>
</feature>
<dbReference type="Proteomes" id="UP000241158">
    <property type="component" value="Unassembled WGS sequence"/>
</dbReference>
<feature type="transmembrane region" description="Helical" evidence="1">
    <location>
        <begin position="114"/>
        <end position="134"/>
    </location>
</feature>
<name>A0A2P7AMT4_9HYPH</name>
<reference evidence="3" key="1">
    <citation type="submission" date="2017-11" db="EMBL/GenBank/DDBJ databases">
        <authorList>
            <person name="Kuznetsova I."/>
            <person name="Sazanova A."/>
            <person name="Chirak E."/>
            <person name="Safronova V."/>
            <person name="Willems A."/>
        </authorList>
    </citation>
    <scope>NUCLEOTIDE SEQUENCE [LARGE SCALE GENOMIC DNA]</scope>
    <source>
        <strain evidence="3">PEPV15</strain>
    </source>
</reference>
<feature type="transmembrane region" description="Helical" evidence="1">
    <location>
        <begin position="45"/>
        <end position="65"/>
    </location>
</feature>
<keyword evidence="1" id="KW-0472">Membrane</keyword>
<sequence length="280" mass="30440">MAQFHVIAGANETSVYPEVRKIGVADVFAALRQGLDDFWEKPSHYVFLCLIYPVAGLVLARWSAGANALPILFPLMSGFALIGPFAAIGLYEISRRRELGLDTSWQHALEVRRSPAMPSIFAVGVLLFAIFIVWLLTAQALYVSLFGPAAPASIGAFVNQVFNTSEGWRMIVLGNAIGFVFSVIVLSISVITFPLLLDRDVGALAAVTTSVKSVFANPIPMLLWGLIVAALLVVGFLTLFVGLAIFIPVLGHATWHLYRKVVAPLPVAEVQNLKKPRSRR</sequence>
<gene>
    <name evidence="2" type="ORF">CU100_22100</name>
</gene>
<feature type="transmembrane region" description="Helical" evidence="1">
    <location>
        <begin position="170"/>
        <end position="197"/>
    </location>
</feature>
<proteinExistence type="predicted"/>
<feature type="transmembrane region" description="Helical" evidence="1">
    <location>
        <begin position="140"/>
        <end position="158"/>
    </location>
</feature>
<evidence type="ECO:0008006" key="4">
    <source>
        <dbReference type="Google" id="ProtNLM"/>
    </source>
</evidence>
<accession>A0A2P7AMT4</accession>
<evidence type="ECO:0000313" key="3">
    <source>
        <dbReference type="Proteomes" id="UP000241158"/>
    </source>
</evidence>
<dbReference type="OrthoDB" id="9809543at2"/>
<dbReference type="InterPro" id="IPR018692">
    <property type="entry name" value="DUF2189"/>
</dbReference>